<evidence type="ECO:0000256" key="6">
    <source>
        <dbReference type="ARBA" id="ARBA00018637"/>
    </source>
</evidence>
<comment type="similarity">
    <text evidence="4 23">In the C-terminal section; belongs to the transpeptidase family.</text>
</comment>
<keyword evidence="26" id="KW-0812">Transmembrane</keyword>
<comment type="pathway">
    <text evidence="3 23">Cell wall biogenesis; peptidoglycan biosynthesis.</text>
</comment>
<evidence type="ECO:0000256" key="5">
    <source>
        <dbReference type="ARBA" id="ARBA00007739"/>
    </source>
</evidence>
<dbReference type="InterPro" id="IPR012338">
    <property type="entry name" value="Beta-lactam/transpept-like"/>
</dbReference>
<dbReference type="Pfam" id="PF00905">
    <property type="entry name" value="Transpeptidase"/>
    <property type="match status" value="1"/>
</dbReference>
<dbReference type="OrthoDB" id="9766909at2"/>
<dbReference type="GO" id="GO:0009274">
    <property type="term" value="C:peptidoglycan-based cell wall"/>
    <property type="evidence" value="ECO:0007669"/>
    <property type="project" value="UniProtKB-UniRule"/>
</dbReference>
<evidence type="ECO:0000256" key="15">
    <source>
        <dbReference type="ARBA" id="ARBA00023136"/>
    </source>
</evidence>
<reference evidence="30 31" key="1">
    <citation type="journal article" date="2014" name="ISME J.">
        <title>Ecophysiology of Thioploca ingrica as revealed by the complete genome sequence supplemented with proteomic evidence.</title>
        <authorList>
            <person name="Kojima H."/>
            <person name="Ogura Y."/>
            <person name="Yamamoto N."/>
            <person name="Togashi T."/>
            <person name="Mori H."/>
            <person name="Watanabe T."/>
            <person name="Nemoto F."/>
            <person name="Kurokawa K."/>
            <person name="Hayashi T."/>
            <person name="Fukui M."/>
        </authorList>
    </citation>
    <scope>NUCLEOTIDE SEQUENCE [LARGE SCALE GENOMIC DNA]</scope>
</reference>
<dbReference type="Gene3D" id="1.10.3810.10">
    <property type="entry name" value="Biosynthetic peptidoglycan transglycosylase-like"/>
    <property type="match status" value="1"/>
</dbReference>
<keyword evidence="13 23" id="KW-0133">Cell shape</keyword>
<dbReference type="InterPro" id="IPR001460">
    <property type="entry name" value="PCN-bd_Tpept"/>
</dbReference>
<keyword evidence="7" id="KW-1003">Cell membrane</keyword>
<evidence type="ECO:0000256" key="26">
    <source>
        <dbReference type="SAM" id="Phobius"/>
    </source>
</evidence>
<evidence type="ECO:0000256" key="1">
    <source>
        <dbReference type="ARBA" id="ARBA00002624"/>
    </source>
</evidence>
<evidence type="ECO:0000256" key="10">
    <source>
        <dbReference type="ARBA" id="ARBA00022676"/>
    </source>
</evidence>
<evidence type="ECO:0000256" key="23">
    <source>
        <dbReference type="PIRNR" id="PIRNR002799"/>
    </source>
</evidence>
<evidence type="ECO:0000256" key="13">
    <source>
        <dbReference type="ARBA" id="ARBA00022960"/>
    </source>
</evidence>
<dbReference type="Proteomes" id="UP000031623">
    <property type="component" value="Chromosome"/>
</dbReference>
<feature type="active site" description="Acyl-ester intermediate; for transpeptidase activity" evidence="24">
    <location>
        <position position="481"/>
    </location>
</feature>
<evidence type="ECO:0000313" key="30">
    <source>
        <dbReference type="EMBL" id="BAP56220.1"/>
    </source>
</evidence>
<dbReference type="InterPro" id="IPR011813">
    <property type="entry name" value="PBP_1b"/>
</dbReference>
<dbReference type="Gene3D" id="3.40.710.10">
    <property type="entry name" value="DD-peptidase/beta-lactamase superfamily"/>
    <property type="match status" value="1"/>
</dbReference>
<keyword evidence="31" id="KW-1185">Reference proteome</keyword>
<comment type="catalytic activity">
    <reaction evidence="20">
        <text>Preferential cleavage: (Ac)2-L-Lys-D-Ala-|-D-Ala. Also transpeptidation of peptidyl-alanyl moieties that are N-acyl substituents of D-alanine.</text>
        <dbReference type="EC" id="3.4.16.4"/>
    </reaction>
</comment>
<keyword evidence="12" id="KW-0378">Hydrolase</keyword>
<dbReference type="GO" id="GO:0071555">
    <property type="term" value="P:cell wall organization"/>
    <property type="evidence" value="ECO:0007669"/>
    <property type="project" value="UniProtKB-UniRule"/>
</dbReference>
<evidence type="ECO:0000256" key="24">
    <source>
        <dbReference type="PIRSR" id="PIRSR002799-1"/>
    </source>
</evidence>
<comment type="catalytic activity">
    <reaction evidence="21">
        <text>[GlcNAc-(1-&gt;4)-Mur2Ac(oyl-L-Ala-gamma-D-Glu-L-Lys-D-Ala-D-Ala)](n)-di-trans,octa-cis-undecaprenyl diphosphate + beta-D-GlcNAc-(1-&gt;4)-Mur2Ac(oyl-L-Ala-gamma-D-Glu-L-Lys-D-Ala-D-Ala)-di-trans,octa-cis-undecaprenyl diphosphate = [GlcNAc-(1-&gt;4)-Mur2Ac(oyl-L-Ala-gamma-D-Glu-L-Lys-D-Ala-D-Ala)](n+1)-di-trans,octa-cis-undecaprenyl diphosphate + di-trans,octa-cis-undecaprenyl diphosphate + H(+)</text>
        <dbReference type="Rhea" id="RHEA:23708"/>
        <dbReference type="Rhea" id="RHEA-COMP:9602"/>
        <dbReference type="Rhea" id="RHEA-COMP:9603"/>
        <dbReference type="ChEBI" id="CHEBI:15378"/>
        <dbReference type="ChEBI" id="CHEBI:58405"/>
        <dbReference type="ChEBI" id="CHEBI:60033"/>
        <dbReference type="ChEBI" id="CHEBI:78435"/>
        <dbReference type="EC" id="2.4.99.28"/>
    </reaction>
</comment>
<evidence type="ECO:0000259" key="27">
    <source>
        <dbReference type="Pfam" id="PF00905"/>
    </source>
</evidence>
<dbReference type="Gene3D" id="3.30.2060.10">
    <property type="entry name" value="Penicillin-binding protein 1b domain"/>
    <property type="match status" value="1"/>
</dbReference>
<name>A0A090AM15_9GAMM</name>
<evidence type="ECO:0000256" key="12">
    <source>
        <dbReference type="ARBA" id="ARBA00022801"/>
    </source>
</evidence>
<keyword evidence="10 23" id="KW-0328">Glycosyltransferase</keyword>
<dbReference type="GO" id="GO:0008955">
    <property type="term" value="F:peptidoglycan glycosyltransferase activity"/>
    <property type="evidence" value="ECO:0007669"/>
    <property type="project" value="UniProtKB-UniRule"/>
</dbReference>
<dbReference type="Pfam" id="PF14814">
    <property type="entry name" value="UB2H"/>
    <property type="match status" value="1"/>
</dbReference>
<evidence type="ECO:0000256" key="8">
    <source>
        <dbReference type="ARBA" id="ARBA00022645"/>
    </source>
</evidence>
<keyword evidence="17" id="KW-0511">Multifunctional enzyme</keyword>
<evidence type="ECO:0000259" key="29">
    <source>
        <dbReference type="Pfam" id="PF14814"/>
    </source>
</evidence>
<dbReference type="GO" id="GO:0009002">
    <property type="term" value="F:serine-type D-Ala-D-Ala carboxypeptidase activity"/>
    <property type="evidence" value="ECO:0007669"/>
    <property type="project" value="UniProtKB-EC"/>
</dbReference>
<keyword evidence="9" id="KW-0645">Protease</keyword>
<gene>
    <name evidence="30" type="ORF">THII_1923</name>
</gene>
<comment type="function">
    <text evidence="1 23">Cell wall formation. Synthesis of cross-linked peptidoglycan from the lipid intermediates. The enzyme has a penicillin-insensitive transglycosylase N-terminal domain (formation of linear glycan strands) and a penicillin-sensitive transpeptidase C-terminal domain (cross-linking of the peptide subunits).</text>
</comment>
<sequence length="761" mass="86785">MTRTRKTRPTYRSDRQPHSKAKRSPSRRQTTGFRFKWRWLALIILMIPSVSYVSMLDVKVREQFEGKRWALPARVYARPLELYTGMRLMSDTLDEELKALGYEKIETLSEPGQYWRKGNDFLINTRAFKFWDATDPPRIVQVRFQSDKVSSISESKPERQLALLRLEPKLIGKIYPTHNEDRILVRVNEVPNLLVNALVAMEDRNFFSHYGISIRGMLRAFIANLKAGDLVQGGSTLTQQLVKNFYLTDERTVKRKLNEAIMALLLEWHYSKEQILEAYLNEVFLGQDGDRAIHGMGIAAQFYFNRPLEELKLSDLALLVSLVRGASMYNPRKHPQRAIERRNLVLDKMAEQGMITSVDAEIAKNAPLGITEKPFGSVFPYPAFIDLVRSQLRQDYREEDLHSEGLQIFTTLDPYIQKVGENSMVKGLRKLERSHRQTNHLEGAMVVTNSDNGEVLGFVNGKNPHYAGFNRPLNAVRPIGSLVKVAVYLTALERSRTYSLLSPLDDMPYQWVDKYTGEVWKPQNYDFRSHGRIPLYRALANSYNLATVRLGMELGLNKIRETLHRLGVEREFEVYPSMLLGSVSLTPLEVAQMYQTIASGGFRVPLRSIREVLNHEGKPLQRYALSVDQRFDAAPVFLLNYALQHAVREGTGRQVAQTLPSNLILAGKTGTSNDLRDSWFAGFGTELLTVTWVGRDDNKPMGLSGGSGAMVIWGDFIQKIRPQSLAPVTPNSVQWRVIEGTTRIPFIVNHHFNNTVADRSN</sequence>
<dbReference type="UniPathway" id="UPA00219"/>
<evidence type="ECO:0000256" key="14">
    <source>
        <dbReference type="ARBA" id="ARBA00022984"/>
    </source>
</evidence>
<dbReference type="GO" id="GO:0009252">
    <property type="term" value="P:peptidoglycan biosynthetic process"/>
    <property type="evidence" value="ECO:0007669"/>
    <property type="project" value="UniProtKB-UniRule"/>
</dbReference>
<dbReference type="PANTHER" id="PTHR32282:SF11">
    <property type="entry name" value="PENICILLIN-BINDING PROTEIN 1B"/>
    <property type="match status" value="1"/>
</dbReference>
<evidence type="ECO:0000259" key="28">
    <source>
        <dbReference type="Pfam" id="PF00912"/>
    </source>
</evidence>
<evidence type="ECO:0000256" key="11">
    <source>
        <dbReference type="ARBA" id="ARBA00022679"/>
    </source>
</evidence>
<dbReference type="SUPFAM" id="SSF56601">
    <property type="entry name" value="beta-lactamase/transpeptidase-like"/>
    <property type="match status" value="1"/>
</dbReference>
<feature type="active site" description="Proton donor; for transglycosylase activity" evidence="24">
    <location>
        <position position="202"/>
    </location>
</feature>
<proteinExistence type="inferred from homology"/>
<feature type="domain" description="Bifunctional transglycosylase second" evidence="29">
    <location>
        <begin position="82"/>
        <end position="166"/>
    </location>
</feature>
<keyword evidence="15 26" id="KW-0472">Membrane</keyword>
<dbReference type="GO" id="GO:0005886">
    <property type="term" value="C:plasma membrane"/>
    <property type="evidence" value="ECO:0007669"/>
    <property type="project" value="UniProtKB-SubCell"/>
</dbReference>
<comment type="similarity">
    <text evidence="5 23">In the N-terminal section; belongs to the glycosyltransferase 51 family.</text>
</comment>
<evidence type="ECO:0000256" key="19">
    <source>
        <dbReference type="ARBA" id="ARBA00032454"/>
    </source>
</evidence>
<organism evidence="30 31">
    <name type="scientific">Thioploca ingrica</name>
    <dbReference type="NCBI Taxonomy" id="40754"/>
    <lineage>
        <taxon>Bacteria</taxon>
        <taxon>Pseudomonadati</taxon>
        <taxon>Pseudomonadota</taxon>
        <taxon>Gammaproteobacteria</taxon>
        <taxon>Thiotrichales</taxon>
        <taxon>Thiotrichaceae</taxon>
        <taxon>Thioploca</taxon>
    </lineage>
</organism>
<dbReference type="NCBIfam" id="TIGR02071">
    <property type="entry name" value="PBP_1b"/>
    <property type="match status" value="1"/>
</dbReference>
<evidence type="ECO:0000256" key="4">
    <source>
        <dbReference type="ARBA" id="ARBA00007090"/>
    </source>
</evidence>
<dbReference type="InterPro" id="IPR023346">
    <property type="entry name" value="Lysozyme-like_dom_sf"/>
</dbReference>
<keyword evidence="18 23" id="KW-0961">Cell wall biogenesis/degradation</keyword>
<dbReference type="PANTHER" id="PTHR32282">
    <property type="entry name" value="BINDING PROTEIN TRANSPEPTIDASE, PUTATIVE-RELATED"/>
    <property type="match status" value="1"/>
</dbReference>
<dbReference type="InterPro" id="IPR001264">
    <property type="entry name" value="Glyco_trans_51"/>
</dbReference>
<feature type="domain" description="Glycosyl transferase family 51" evidence="28">
    <location>
        <begin position="170"/>
        <end position="349"/>
    </location>
</feature>
<dbReference type="GO" id="GO:0006508">
    <property type="term" value="P:proteolysis"/>
    <property type="evidence" value="ECO:0007669"/>
    <property type="project" value="UniProtKB-KW"/>
</dbReference>
<evidence type="ECO:0000256" key="2">
    <source>
        <dbReference type="ARBA" id="ARBA00004236"/>
    </source>
</evidence>
<dbReference type="AlphaFoldDB" id="A0A090AM15"/>
<evidence type="ECO:0000256" key="3">
    <source>
        <dbReference type="ARBA" id="ARBA00004752"/>
    </source>
</evidence>
<keyword evidence="16" id="KW-0046">Antibiotic resistance</keyword>
<dbReference type="InterPro" id="IPR028166">
    <property type="entry name" value="UB2H"/>
</dbReference>
<keyword evidence="11 23" id="KW-0808">Transferase</keyword>
<dbReference type="HOGENOM" id="CLU_006354_2_7_6"/>
<dbReference type="KEGG" id="tig:THII_1923"/>
<dbReference type="EMBL" id="AP014633">
    <property type="protein sequence ID" value="BAP56220.1"/>
    <property type="molecule type" value="Genomic_DNA"/>
</dbReference>
<feature type="region of interest" description="Disordered" evidence="25">
    <location>
        <begin position="1"/>
        <end position="29"/>
    </location>
</feature>
<evidence type="ECO:0000313" key="31">
    <source>
        <dbReference type="Proteomes" id="UP000031623"/>
    </source>
</evidence>
<dbReference type="STRING" id="40754.THII_1923"/>
<dbReference type="Pfam" id="PF00912">
    <property type="entry name" value="Transgly"/>
    <property type="match status" value="1"/>
</dbReference>
<feature type="domain" description="Penicillin-binding protein transpeptidase" evidence="27">
    <location>
        <begin position="443"/>
        <end position="683"/>
    </location>
</feature>
<evidence type="ECO:0000256" key="25">
    <source>
        <dbReference type="SAM" id="MobiDB-lite"/>
    </source>
</evidence>
<dbReference type="GO" id="GO:0008360">
    <property type="term" value="P:regulation of cell shape"/>
    <property type="evidence" value="ECO:0007669"/>
    <property type="project" value="UniProtKB-UniRule"/>
</dbReference>
<protein>
    <recommendedName>
        <fullName evidence="6 22">Penicillin-binding protein 1B</fullName>
        <shortName evidence="23">PBP-1b</shortName>
        <shortName evidence="23">PBP1b</shortName>
    </recommendedName>
    <alternativeName>
        <fullName evidence="19 23">Murein polymerase</fullName>
    </alternativeName>
</protein>
<dbReference type="InterPro" id="IPR050396">
    <property type="entry name" value="Glycosyltr_51/Transpeptidase"/>
</dbReference>
<dbReference type="PIRSF" id="PIRSF002799">
    <property type="entry name" value="PBP_1b"/>
    <property type="match status" value="1"/>
</dbReference>
<keyword evidence="14 23" id="KW-0573">Peptidoglycan synthesis</keyword>
<keyword evidence="26" id="KW-1133">Transmembrane helix</keyword>
<evidence type="ECO:0000256" key="22">
    <source>
        <dbReference type="NCBIfam" id="TIGR02071"/>
    </source>
</evidence>
<accession>A0A090AM15</accession>
<evidence type="ECO:0000256" key="21">
    <source>
        <dbReference type="ARBA" id="ARBA00049902"/>
    </source>
</evidence>
<evidence type="ECO:0000256" key="20">
    <source>
        <dbReference type="ARBA" id="ARBA00034000"/>
    </source>
</evidence>
<dbReference type="GO" id="GO:0008658">
    <property type="term" value="F:penicillin binding"/>
    <property type="evidence" value="ECO:0007669"/>
    <property type="project" value="UniProtKB-UniRule"/>
</dbReference>
<dbReference type="SUPFAM" id="SSF53955">
    <property type="entry name" value="Lysozyme-like"/>
    <property type="match status" value="1"/>
</dbReference>
<dbReference type="GO" id="GO:0046677">
    <property type="term" value="P:response to antibiotic"/>
    <property type="evidence" value="ECO:0007669"/>
    <property type="project" value="UniProtKB-UniRule"/>
</dbReference>
<feature type="transmembrane region" description="Helical" evidence="26">
    <location>
        <begin position="37"/>
        <end position="55"/>
    </location>
</feature>
<evidence type="ECO:0000256" key="18">
    <source>
        <dbReference type="ARBA" id="ARBA00023316"/>
    </source>
</evidence>
<evidence type="ECO:0000256" key="16">
    <source>
        <dbReference type="ARBA" id="ARBA00023251"/>
    </source>
</evidence>
<evidence type="ECO:0000256" key="17">
    <source>
        <dbReference type="ARBA" id="ARBA00023268"/>
    </source>
</evidence>
<dbReference type="GO" id="GO:0030288">
    <property type="term" value="C:outer membrane-bounded periplasmic space"/>
    <property type="evidence" value="ECO:0007669"/>
    <property type="project" value="TreeGrafter"/>
</dbReference>
<keyword evidence="8" id="KW-0121">Carboxypeptidase</keyword>
<comment type="subcellular location">
    <subcellularLocation>
        <location evidence="2">Cell membrane</location>
    </subcellularLocation>
</comment>
<dbReference type="FunFam" id="1.10.3810.10:FF:000001">
    <property type="entry name" value="Penicillin-binding protein 1A"/>
    <property type="match status" value="1"/>
</dbReference>
<evidence type="ECO:0000256" key="7">
    <source>
        <dbReference type="ARBA" id="ARBA00022475"/>
    </source>
</evidence>
<dbReference type="InterPro" id="IPR036950">
    <property type="entry name" value="PBP_transglycosylase"/>
</dbReference>
<evidence type="ECO:0000256" key="9">
    <source>
        <dbReference type="ARBA" id="ARBA00022670"/>
    </source>
</evidence>